<evidence type="ECO:0000313" key="9">
    <source>
        <dbReference type="Proteomes" id="UP000275137"/>
    </source>
</evidence>
<comment type="catalytic activity">
    <reaction evidence="4 5">
        <text>L-glutaminyl-[peptide chain release factor] + S-adenosyl-L-methionine = N(5)-methyl-L-glutaminyl-[peptide chain release factor] + S-adenosyl-L-homocysteine + H(+)</text>
        <dbReference type="Rhea" id="RHEA:42896"/>
        <dbReference type="Rhea" id="RHEA-COMP:10271"/>
        <dbReference type="Rhea" id="RHEA-COMP:10272"/>
        <dbReference type="ChEBI" id="CHEBI:15378"/>
        <dbReference type="ChEBI" id="CHEBI:30011"/>
        <dbReference type="ChEBI" id="CHEBI:57856"/>
        <dbReference type="ChEBI" id="CHEBI:59789"/>
        <dbReference type="ChEBI" id="CHEBI:61891"/>
        <dbReference type="EC" id="2.1.1.297"/>
    </reaction>
</comment>
<dbReference type="CDD" id="cd02440">
    <property type="entry name" value="AdoMet_MTases"/>
    <property type="match status" value="1"/>
</dbReference>
<organism evidence="8 9">
    <name type="scientific">Pseudomethylobacillus aquaticus</name>
    <dbReference type="NCBI Taxonomy" id="2676064"/>
    <lineage>
        <taxon>Bacteria</taxon>
        <taxon>Pseudomonadati</taxon>
        <taxon>Pseudomonadota</taxon>
        <taxon>Betaproteobacteria</taxon>
        <taxon>Nitrosomonadales</taxon>
        <taxon>Methylophilaceae</taxon>
        <taxon>Pseudomethylobacillus</taxon>
    </lineage>
</organism>
<sequence length="308" mass="33159">MASIQQLLRAAHQQLADVLLLDSREARNEARMLLSAVLAGVSHAWLISHDQEALTAPQQAAFDALLQRRLAGEPIAYILEQREFYGLALRVTADTLIPRTDTETLVEAALAKIPATPLLKPDDLQQGCQAQGFQVLDLGTGTGAIALAIAQQRPQVQVTAVDASAAALNVAQHNALQLGLANVRLLQSDWFSALNSQPEGAPDRARFHLIVSNPPYIAAGDPHLTQGDLRFEPMSALASGADGLDDIRHIVAQAPHHLVAGGWLMLEHGYDQADAVAGLMKFERFTEISHANDLAGHRRVTAARTPSF</sequence>
<dbReference type="NCBIfam" id="TIGR03534">
    <property type="entry name" value="RF_mod_PrmC"/>
    <property type="match status" value="1"/>
</dbReference>
<dbReference type="InterPro" id="IPR019874">
    <property type="entry name" value="RF_methyltr_PrmC"/>
</dbReference>
<dbReference type="EC" id="2.1.1.297" evidence="5"/>
<feature type="domain" description="Release factor glutamine methyltransferase N-terminal" evidence="7">
    <location>
        <begin position="6"/>
        <end position="79"/>
    </location>
</feature>
<reference evidence="8 9" key="1">
    <citation type="submission" date="2018-10" db="EMBL/GenBank/DDBJ databases">
        <authorList>
            <person name="Chen W.-M."/>
        </authorList>
    </citation>
    <scope>NUCLEOTIDE SEQUENCE [LARGE SCALE GENOMIC DNA]</scope>
    <source>
        <strain evidence="8 9">H-5</strain>
    </source>
</reference>
<dbReference type="PANTHER" id="PTHR18895">
    <property type="entry name" value="HEMK METHYLTRANSFERASE"/>
    <property type="match status" value="1"/>
</dbReference>
<feature type="binding site" evidence="5">
    <location>
        <begin position="213"/>
        <end position="216"/>
    </location>
    <ligand>
        <name>substrate</name>
    </ligand>
</feature>
<comment type="caution">
    <text evidence="8">The sequence shown here is derived from an EMBL/GenBank/DDBJ whole genome shotgun (WGS) entry which is preliminary data.</text>
</comment>
<evidence type="ECO:0000256" key="4">
    <source>
        <dbReference type="ARBA" id="ARBA00048391"/>
    </source>
</evidence>
<proteinExistence type="inferred from homology"/>
<feature type="binding site" evidence="5">
    <location>
        <position position="162"/>
    </location>
    <ligand>
        <name>S-adenosyl-L-methionine</name>
        <dbReference type="ChEBI" id="CHEBI:59789"/>
    </ligand>
</feature>
<evidence type="ECO:0000256" key="2">
    <source>
        <dbReference type="ARBA" id="ARBA00022679"/>
    </source>
</evidence>
<evidence type="ECO:0000256" key="1">
    <source>
        <dbReference type="ARBA" id="ARBA00022603"/>
    </source>
</evidence>
<dbReference type="RefSeq" id="WP_123237101.1">
    <property type="nucleotide sequence ID" value="NZ_RJVP01000002.1"/>
</dbReference>
<gene>
    <name evidence="5 8" type="primary">prmC</name>
    <name evidence="8" type="ORF">ED236_04335</name>
</gene>
<dbReference type="PROSITE" id="PS00092">
    <property type="entry name" value="N6_MTASE"/>
    <property type="match status" value="1"/>
</dbReference>
<name>A0A3N0V422_9PROT</name>
<dbReference type="SUPFAM" id="SSF53335">
    <property type="entry name" value="S-adenosyl-L-methionine-dependent methyltransferases"/>
    <property type="match status" value="1"/>
</dbReference>
<comment type="similarity">
    <text evidence="5">Belongs to the protein N5-glutamine methyltransferase family. PrmC subfamily.</text>
</comment>
<comment type="function">
    <text evidence="5">Methylates the class 1 translation termination release factors RF1/PrfA and RF2/PrfB on the glutamine residue of the universally conserved GGQ motif.</text>
</comment>
<evidence type="ECO:0000259" key="6">
    <source>
        <dbReference type="Pfam" id="PF13847"/>
    </source>
</evidence>
<keyword evidence="3 5" id="KW-0949">S-adenosyl-L-methionine</keyword>
<dbReference type="PANTHER" id="PTHR18895:SF74">
    <property type="entry name" value="MTRF1L RELEASE FACTOR GLUTAMINE METHYLTRANSFERASE"/>
    <property type="match status" value="1"/>
</dbReference>
<dbReference type="NCBIfam" id="TIGR00536">
    <property type="entry name" value="hemK_fam"/>
    <property type="match status" value="1"/>
</dbReference>
<evidence type="ECO:0000259" key="7">
    <source>
        <dbReference type="Pfam" id="PF17827"/>
    </source>
</evidence>
<feature type="binding site" evidence="5">
    <location>
        <begin position="139"/>
        <end position="143"/>
    </location>
    <ligand>
        <name>S-adenosyl-L-methionine</name>
        <dbReference type="ChEBI" id="CHEBI:59789"/>
    </ligand>
</feature>
<dbReference type="Pfam" id="PF13847">
    <property type="entry name" value="Methyltransf_31"/>
    <property type="match status" value="1"/>
</dbReference>
<dbReference type="InterPro" id="IPR040758">
    <property type="entry name" value="PrmC_N"/>
</dbReference>
<dbReference type="Pfam" id="PF17827">
    <property type="entry name" value="PrmC_N"/>
    <property type="match status" value="1"/>
</dbReference>
<feature type="binding site" evidence="5">
    <location>
        <position position="213"/>
    </location>
    <ligand>
        <name>S-adenosyl-L-methionine</name>
        <dbReference type="ChEBI" id="CHEBI:59789"/>
    </ligand>
</feature>
<keyword evidence="9" id="KW-1185">Reference proteome</keyword>
<dbReference type="InterPro" id="IPR025714">
    <property type="entry name" value="Methyltranfer_dom"/>
</dbReference>
<dbReference type="GO" id="GO:0102559">
    <property type="term" value="F:peptide chain release factor N(5)-glutamine methyltransferase activity"/>
    <property type="evidence" value="ECO:0007669"/>
    <property type="project" value="UniProtKB-EC"/>
</dbReference>
<dbReference type="EMBL" id="RJVP01000002">
    <property type="protein sequence ID" value="ROH87301.1"/>
    <property type="molecule type" value="Genomic_DNA"/>
</dbReference>
<evidence type="ECO:0000256" key="5">
    <source>
        <dbReference type="HAMAP-Rule" id="MF_02126"/>
    </source>
</evidence>
<dbReference type="GO" id="GO:0003676">
    <property type="term" value="F:nucleic acid binding"/>
    <property type="evidence" value="ECO:0007669"/>
    <property type="project" value="InterPro"/>
</dbReference>
<dbReference type="InterPro" id="IPR050320">
    <property type="entry name" value="N5-glutamine_MTase"/>
</dbReference>
<dbReference type="Gene3D" id="1.10.8.10">
    <property type="entry name" value="DNA helicase RuvA subunit, C-terminal domain"/>
    <property type="match status" value="1"/>
</dbReference>
<dbReference type="AlphaFoldDB" id="A0A3N0V422"/>
<dbReference type="InterPro" id="IPR029063">
    <property type="entry name" value="SAM-dependent_MTases_sf"/>
</dbReference>
<protein>
    <recommendedName>
        <fullName evidence="5">Release factor glutamine methyltransferase</fullName>
        <shortName evidence="5">RF MTase</shortName>
        <ecNumber evidence="5">2.1.1.297</ecNumber>
    </recommendedName>
    <alternativeName>
        <fullName evidence="5">N5-glutamine methyltransferase PrmC</fullName>
    </alternativeName>
    <alternativeName>
        <fullName evidence="5">Protein-(glutamine-N5) MTase PrmC</fullName>
    </alternativeName>
    <alternativeName>
        <fullName evidence="5">Protein-glutamine N-methyltransferase PrmC</fullName>
    </alternativeName>
</protein>
<dbReference type="HAMAP" id="MF_02126">
    <property type="entry name" value="RF_methyltr_PrmC"/>
    <property type="match status" value="1"/>
</dbReference>
<evidence type="ECO:0000256" key="3">
    <source>
        <dbReference type="ARBA" id="ARBA00022691"/>
    </source>
</evidence>
<dbReference type="InterPro" id="IPR002052">
    <property type="entry name" value="DNA_methylase_N6_adenine_CS"/>
</dbReference>
<dbReference type="Gene3D" id="3.40.50.150">
    <property type="entry name" value="Vaccinia Virus protein VP39"/>
    <property type="match status" value="1"/>
</dbReference>
<dbReference type="InterPro" id="IPR004556">
    <property type="entry name" value="HemK-like"/>
</dbReference>
<evidence type="ECO:0000313" key="8">
    <source>
        <dbReference type="EMBL" id="ROH87301.1"/>
    </source>
</evidence>
<dbReference type="GO" id="GO:0032259">
    <property type="term" value="P:methylation"/>
    <property type="evidence" value="ECO:0007669"/>
    <property type="project" value="UniProtKB-KW"/>
</dbReference>
<dbReference type="FunFam" id="3.40.50.150:FF:000053">
    <property type="entry name" value="Release factor glutamine methyltransferase"/>
    <property type="match status" value="1"/>
</dbReference>
<dbReference type="Proteomes" id="UP000275137">
    <property type="component" value="Unassembled WGS sequence"/>
</dbReference>
<keyword evidence="2 5" id="KW-0808">Transferase</keyword>
<keyword evidence="1 5" id="KW-0489">Methyltransferase</keyword>
<feature type="domain" description="Methyltransferase" evidence="6">
    <location>
        <begin position="132"/>
        <end position="216"/>
    </location>
</feature>
<feature type="binding site" evidence="5">
    <location>
        <position position="190"/>
    </location>
    <ligand>
        <name>S-adenosyl-L-methionine</name>
        <dbReference type="ChEBI" id="CHEBI:59789"/>
    </ligand>
</feature>
<accession>A0A3N0V422</accession>